<organism evidence="4">
    <name type="scientific">Microcystis aeruginosa KW</name>
    <dbReference type="NCBI Taxonomy" id="1960155"/>
    <lineage>
        <taxon>Bacteria</taxon>
        <taxon>Bacillati</taxon>
        <taxon>Cyanobacteriota</taxon>
        <taxon>Cyanophyceae</taxon>
        <taxon>Oscillatoriophycideae</taxon>
        <taxon>Chroococcales</taxon>
        <taxon>Microcystaceae</taxon>
        <taxon>Microcystis</taxon>
    </lineage>
</organism>
<dbReference type="EMBL" id="MVGR01000004">
    <property type="protein sequence ID" value="OPF17725.1"/>
    <property type="molecule type" value="Genomic_DNA"/>
</dbReference>
<dbReference type="CDD" id="cd03801">
    <property type="entry name" value="GT4_PimA-like"/>
    <property type="match status" value="1"/>
</dbReference>
<feature type="domain" description="Glycosyltransferase subfamily 4-like N-terminal" evidence="3">
    <location>
        <begin position="81"/>
        <end position="171"/>
    </location>
</feature>
<evidence type="ECO:0000256" key="2">
    <source>
        <dbReference type="SAM" id="Phobius"/>
    </source>
</evidence>
<reference evidence="4" key="1">
    <citation type="submission" date="2017-02" db="EMBL/GenBank/DDBJ databases">
        <title>Genome sequence of Microcystis aeruginosa KW.</title>
        <authorList>
            <person name="Oh H.-M."/>
            <person name="Ahn C.-Y."/>
            <person name="Jeong H."/>
            <person name="Srivastava A."/>
            <person name="Lee H.-G."/>
            <person name="Kang S.-R."/>
        </authorList>
    </citation>
    <scope>NUCLEOTIDE SEQUENCE [LARGE SCALE GENOMIC DNA]</scope>
    <source>
        <strain evidence="4">KW</strain>
    </source>
</reference>
<dbReference type="GO" id="GO:0009103">
    <property type="term" value="P:lipopolysaccharide biosynthetic process"/>
    <property type="evidence" value="ECO:0007669"/>
    <property type="project" value="TreeGrafter"/>
</dbReference>
<keyword evidence="1 4" id="KW-0808">Transferase</keyword>
<proteinExistence type="predicted"/>
<keyword evidence="2" id="KW-0812">Transmembrane</keyword>
<dbReference type="Proteomes" id="UP000189835">
    <property type="component" value="Unassembled WGS sequence"/>
</dbReference>
<evidence type="ECO:0000256" key="1">
    <source>
        <dbReference type="ARBA" id="ARBA00022679"/>
    </source>
</evidence>
<feature type="transmembrane region" description="Helical" evidence="2">
    <location>
        <begin position="86"/>
        <end position="104"/>
    </location>
</feature>
<evidence type="ECO:0000313" key="4">
    <source>
        <dbReference type="EMBL" id="OPF17725.1"/>
    </source>
</evidence>
<dbReference type="Pfam" id="PF13692">
    <property type="entry name" value="Glyco_trans_1_4"/>
    <property type="match status" value="1"/>
</dbReference>
<dbReference type="SUPFAM" id="SSF53756">
    <property type="entry name" value="UDP-Glycosyltransferase/glycogen phosphorylase"/>
    <property type="match status" value="1"/>
</dbReference>
<protein>
    <submittedName>
        <fullName evidence="4">Glycosyl transferase group 1 family protein</fullName>
    </submittedName>
</protein>
<dbReference type="GO" id="GO:0016757">
    <property type="term" value="F:glycosyltransferase activity"/>
    <property type="evidence" value="ECO:0007669"/>
    <property type="project" value="TreeGrafter"/>
</dbReference>
<comment type="caution">
    <text evidence="4">The sequence shown here is derived from an EMBL/GenBank/DDBJ whole genome shotgun (WGS) entry which is preliminary data.</text>
</comment>
<evidence type="ECO:0000259" key="3">
    <source>
        <dbReference type="Pfam" id="PF13439"/>
    </source>
</evidence>
<name>A0A1V4BU51_MICAE</name>
<dbReference type="InterPro" id="IPR028098">
    <property type="entry name" value="Glyco_trans_4-like_N"/>
</dbReference>
<accession>A0A1V4BU51</accession>
<feature type="transmembrane region" description="Helical" evidence="2">
    <location>
        <begin position="58"/>
        <end position="79"/>
    </location>
</feature>
<dbReference type="Gene3D" id="3.40.50.2000">
    <property type="entry name" value="Glycogen Phosphorylase B"/>
    <property type="match status" value="2"/>
</dbReference>
<dbReference type="RefSeq" id="WP_079208793.1">
    <property type="nucleotide sequence ID" value="NZ_MVGR01000004.1"/>
</dbReference>
<keyword evidence="2" id="KW-0472">Membrane</keyword>
<dbReference type="Pfam" id="PF13439">
    <property type="entry name" value="Glyco_transf_4"/>
    <property type="match status" value="1"/>
</dbReference>
<dbReference type="PANTHER" id="PTHR46401:SF2">
    <property type="entry name" value="GLYCOSYLTRANSFERASE WBBK-RELATED"/>
    <property type="match status" value="1"/>
</dbReference>
<keyword evidence="2" id="KW-1133">Transmembrane helix</keyword>
<dbReference type="AlphaFoldDB" id="A0A1V4BU51"/>
<dbReference type="PANTHER" id="PTHR46401">
    <property type="entry name" value="GLYCOSYLTRANSFERASE WBBK-RELATED"/>
    <property type="match status" value="1"/>
</dbReference>
<gene>
    <name evidence="4" type="ORF">B1L04_17640</name>
</gene>
<sequence>MKPVLILSLGVRGGTVIYAQEVIDRLSIEKTVIVPFGSLVKTPRHNYKWIAHRNVYEFFIYSFTLLPLYMISLFCDLTVNKYSSIYLPYFHYWNIFFVFIFKLFNKKVITTIHDGCIGDKNQNNFKGKIVNYLKEKSIYSSDELIFLSEYVKNEFQKKYGRKDDCHVIPHGLIIPEGLRQVSRNHNPLPNILFFGQVIRSKGVENLIHACLKMATEKYNKLVIVGKHFYPLGIDRNIYSSSKIVFIDNYVPENEISKFFNEADILVLPYTIATQSGVVTIGVSACIPMVCTKVGGLKDQLVPDAEAIFVNSDSESIKEGILDLIDNKELYESISLNLKRKHTSLDWNNIAKSIENVILSTTE</sequence>